<evidence type="ECO:0000313" key="3">
    <source>
        <dbReference type="Proteomes" id="UP001367676"/>
    </source>
</evidence>
<feature type="region of interest" description="Disordered" evidence="1">
    <location>
        <begin position="119"/>
        <end position="158"/>
    </location>
</feature>
<sequence length="158" mass="18184">MAYREKKFYNNNNDDNNMRHIQLPRIKQLKIGGERSSASQFPGGTTTSIYGQFFPLRCQRRRSATHLGTLLTALLALPKCERDGDGDVALGNLPAAMWVEQKRRTRIEEIHTKVRERIRDENYERSSSSASVRSDNSTADSEKYKRRTDIRATYERSG</sequence>
<comment type="caution">
    <text evidence="2">The sequence shown here is derived from an EMBL/GenBank/DDBJ whole genome shotgun (WGS) entry which is preliminary data.</text>
</comment>
<evidence type="ECO:0000256" key="1">
    <source>
        <dbReference type="SAM" id="MobiDB-lite"/>
    </source>
</evidence>
<feature type="compositionally biased region" description="Low complexity" evidence="1">
    <location>
        <begin position="126"/>
        <end position="137"/>
    </location>
</feature>
<feature type="compositionally biased region" description="Basic and acidic residues" evidence="1">
    <location>
        <begin position="140"/>
        <end position="158"/>
    </location>
</feature>
<organism evidence="2 3">
    <name type="scientific">Parthenolecanium corni</name>
    <dbReference type="NCBI Taxonomy" id="536013"/>
    <lineage>
        <taxon>Eukaryota</taxon>
        <taxon>Metazoa</taxon>
        <taxon>Ecdysozoa</taxon>
        <taxon>Arthropoda</taxon>
        <taxon>Hexapoda</taxon>
        <taxon>Insecta</taxon>
        <taxon>Pterygota</taxon>
        <taxon>Neoptera</taxon>
        <taxon>Paraneoptera</taxon>
        <taxon>Hemiptera</taxon>
        <taxon>Sternorrhyncha</taxon>
        <taxon>Coccoidea</taxon>
        <taxon>Coccidae</taxon>
        <taxon>Parthenolecanium</taxon>
    </lineage>
</organism>
<proteinExistence type="predicted"/>
<protein>
    <submittedName>
        <fullName evidence="2">Uncharacterized protein</fullName>
    </submittedName>
</protein>
<reference evidence="2 3" key="1">
    <citation type="submission" date="2024-03" db="EMBL/GenBank/DDBJ databases">
        <title>Adaptation during the transition from Ophiocordyceps entomopathogen to insect associate is accompanied by gene loss and intensified selection.</title>
        <authorList>
            <person name="Ward C.M."/>
            <person name="Onetto C.A."/>
            <person name="Borneman A.R."/>
        </authorList>
    </citation>
    <scope>NUCLEOTIDE SEQUENCE [LARGE SCALE GENOMIC DNA]</scope>
    <source>
        <strain evidence="2">AWRI1</strain>
        <tissue evidence="2">Single Adult Female</tissue>
    </source>
</reference>
<keyword evidence="3" id="KW-1185">Reference proteome</keyword>
<dbReference type="Proteomes" id="UP001367676">
    <property type="component" value="Unassembled WGS sequence"/>
</dbReference>
<dbReference type="EMBL" id="JBBCAQ010000020">
    <property type="protein sequence ID" value="KAK7592915.1"/>
    <property type="molecule type" value="Genomic_DNA"/>
</dbReference>
<name>A0AAN9Y563_9HEMI</name>
<gene>
    <name evidence="2" type="ORF">V9T40_007667</name>
</gene>
<dbReference type="AlphaFoldDB" id="A0AAN9Y563"/>
<evidence type="ECO:0000313" key="2">
    <source>
        <dbReference type="EMBL" id="KAK7592915.1"/>
    </source>
</evidence>
<accession>A0AAN9Y563</accession>